<dbReference type="Pfam" id="PF13709">
    <property type="entry name" value="DUF4159"/>
    <property type="match status" value="1"/>
</dbReference>
<dbReference type="InterPro" id="IPR025297">
    <property type="entry name" value="DUF4159"/>
</dbReference>
<dbReference type="PANTHER" id="PTHR37464:SF1">
    <property type="entry name" value="BLL2463 PROTEIN"/>
    <property type="match status" value="1"/>
</dbReference>
<keyword evidence="1" id="KW-0812">Transmembrane</keyword>
<dbReference type="Gene3D" id="3.40.50.12140">
    <property type="entry name" value="Domain of unknown function DUF4159"/>
    <property type="match status" value="1"/>
</dbReference>
<evidence type="ECO:0000259" key="3">
    <source>
        <dbReference type="Pfam" id="PF13709"/>
    </source>
</evidence>
<feature type="transmembrane region" description="Helical" evidence="1">
    <location>
        <begin position="60"/>
        <end position="82"/>
    </location>
</feature>
<dbReference type="PANTHER" id="PTHR37464">
    <property type="entry name" value="BLL2463 PROTEIN"/>
    <property type="match status" value="1"/>
</dbReference>
<comment type="caution">
    <text evidence="4">The sequence shown here is derived from an EMBL/GenBank/DDBJ whole genome shotgun (WGS) entry which is preliminary data.</text>
</comment>
<dbReference type="InterPro" id="IPR011933">
    <property type="entry name" value="Double_TM_dom"/>
</dbReference>
<keyword evidence="1" id="KW-0472">Membrane</keyword>
<feature type="transmembrane region" description="Helical" evidence="1">
    <location>
        <begin position="631"/>
        <end position="649"/>
    </location>
</feature>
<sequence length="950" mass="103037">MNFLPLAFGSPLLLFGLMALPLIWWLLRMTPPRPQEETFPPLKILAQLFKREEVPSKSPWWITLLRLLIAALITLALAAPVWNPRPIAFSGREPLAIIMDNGWASAESWEQRIQTAEKLVADAESTGVPIYILATAEPANAEIGPYDGKRATERLQALQPRPIPVDRKSTLDRLAASLPQGEKISLAFMNDGLAQPGDEQIFTPLDQGGRLASLLWYNADMASLFALTGVSNKADNLEVTAIRPEGITMPRMLTAAAYDDKGRRIAETPLSFDLGTDRDTARFGLPVELRNDFRVIRLDGIEQAGAAYLVDAGSERRTIGLLASGDSDLAQPLLSPLHYISRALSPYANLIEPRSADLMQTIPELLDARPSILVMADIGILPRPVEEQLSHWVENGGTLIRFAGPRLAGASENDPLLPVRLRKGERALGGTLSWSQPQKLRSFSENSPFAGLAVPDDVTVARQVLAEPSYDLNEKTYATLEDGTPLVTGERRGRGNIVLFHISPDATWSSLPISGSFVEMLRRIVSLSQRGGPQDNSDAVSLPPFQLLSASGTLVPPSPEAKPLVMRADTPPSVSINTPPGFYGNEDGLKALNIFEGSDTRLQPIAPPALSVNIIATSYGADQSISLRGPFFALAALLLALDTLLMLWLRGAFRRRMKLRSATLSLVALVAMTSAITLLPAGFDHALAQQQQTHDDSKPGDEAIIDSVSKTHLAYIITGNAETDNISRAGLRGLSFALMDKTALEPGDPIGLDPDKDELSFYPLIYWPMDPDAPMPGAAAIAKVDAYMQQGGTVLFDTRDQLQAGASLDPAASAANQRLRAILDNMNVPPLEPVPDDHVLTKSFFIMPDFPGRYEGSPLWVEASAPADISLNRPVRTGDGVSPIMITANDLAGAWAVDEQGNPLFPTVPNDPMQRIYAIRGGVNIVMYMLTGNYKSDQVHVPALLERLGN</sequence>
<evidence type="ECO:0000259" key="2">
    <source>
        <dbReference type="Pfam" id="PF07584"/>
    </source>
</evidence>
<name>A0A316J604_9HYPH</name>
<dbReference type="RefSeq" id="WP_109707386.1">
    <property type="nucleotide sequence ID" value="NZ_QGDB01000005.1"/>
</dbReference>
<feature type="domain" description="DUF4159" evidence="3">
    <location>
        <begin position="712"/>
        <end position="930"/>
    </location>
</feature>
<dbReference type="InterPro" id="IPR024163">
    <property type="entry name" value="Aerotolerance_reg_N"/>
</dbReference>
<dbReference type="CDD" id="cd03143">
    <property type="entry name" value="A4_beta-galactosidase_middle_domain"/>
    <property type="match status" value="1"/>
</dbReference>
<accession>A0A316J604</accession>
<organism evidence="4 5">
    <name type="scientific">Falsochrobactrum shanghaiense</name>
    <dbReference type="NCBI Taxonomy" id="2201899"/>
    <lineage>
        <taxon>Bacteria</taxon>
        <taxon>Pseudomonadati</taxon>
        <taxon>Pseudomonadota</taxon>
        <taxon>Alphaproteobacteria</taxon>
        <taxon>Hyphomicrobiales</taxon>
        <taxon>Brucellaceae</taxon>
        <taxon>Falsochrobactrum</taxon>
    </lineage>
</organism>
<keyword evidence="1" id="KW-1133">Transmembrane helix</keyword>
<feature type="domain" description="Aerotolerance regulator N-terminal" evidence="2">
    <location>
        <begin position="7"/>
        <end position="80"/>
    </location>
</feature>
<feature type="transmembrane region" description="Helical" evidence="1">
    <location>
        <begin position="661"/>
        <end position="683"/>
    </location>
</feature>
<evidence type="ECO:0000313" key="4">
    <source>
        <dbReference type="EMBL" id="PWL17104.1"/>
    </source>
</evidence>
<dbReference type="NCBIfam" id="TIGR02226">
    <property type="entry name" value="two_anch"/>
    <property type="match status" value="1"/>
</dbReference>
<reference evidence="4 5" key="1">
    <citation type="submission" date="2018-05" db="EMBL/GenBank/DDBJ databases">
        <title>Comparative genomic sequence analysis between strain HN4 and CCM 8460T (Falsochrobactrum ovis) will provide more evidence to prove that HN4 is a new species of Falsochrobactrum.</title>
        <authorList>
            <person name="Lyu W."/>
            <person name="Sun L."/>
            <person name="Yao L."/>
        </authorList>
    </citation>
    <scope>NUCLEOTIDE SEQUENCE [LARGE SCALE GENOMIC DNA]</scope>
    <source>
        <strain evidence="4 5">HN4</strain>
    </source>
</reference>
<feature type="transmembrane region" description="Helical" evidence="1">
    <location>
        <begin position="6"/>
        <end position="27"/>
    </location>
</feature>
<keyword evidence="5" id="KW-1185">Reference proteome</keyword>
<dbReference type="SUPFAM" id="SSF52317">
    <property type="entry name" value="Class I glutamine amidotransferase-like"/>
    <property type="match status" value="1"/>
</dbReference>
<dbReference type="AlphaFoldDB" id="A0A316J604"/>
<dbReference type="Proteomes" id="UP000245865">
    <property type="component" value="Unassembled WGS sequence"/>
</dbReference>
<dbReference type="Pfam" id="PF07584">
    <property type="entry name" value="BatA"/>
    <property type="match status" value="1"/>
</dbReference>
<dbReference type="EMBL" id="QGDB01000005">
    <property type="protein sequence ID" value="PWL17104.1"/>
    <property type="molecule type" value="Genomic_DNA"/>
</dbReference>
<dbReference type="InterPro" id="IPR029062">
    <property type="entry name" value="Class_I_gatase-like"/>
</dbReference>
<evidence type="ECO:0000313" key="5">
    <source>
        <dbReference type="Proteomes" id="UP000245865"/>
    </source>
</evidence>
<protein>
    <submittedName>
        <fullName evidence="4">RNA-binding protein</fullName>
    </submittedName>
</protein>
<dbReference type="OrthoDB" id="9773014at2"/>
<proteinExistence type="predicted"/>
<gene>
    <name evidence="4" type="ORF">DKP76_13825</name>
</gene>
<dbReference type="Gene3D" id="3.40.50.880">
    <property type="match status" value="1"/>
</dbReference>
<evidence type="ECO:0000256" key="1">
    <source>
        <dbReference type="SAM" id="Phobius"/>
    </source>
</evidence>